<accession>A0A370B2X1</accession>
<dbReference type="RefSeq" id="WP_114626847.1">
    <property type="nucleotide sequence ID" value="NZ_QQNA01000284.1"/>
</dbReference>
<comment type="similarity">
    <text evidence="2">Belongs to the UPF0410 family.</text>
</comment>
<keyword evidence="5 7" id="KW-1133">Transmembrane helix</keyword>
<evidence type="ECO:0000256" key="1">
    <source>
        <dbReference type="ARBA" id="ARBA00004651"/>
    </source>
</evidence>
<keyword evidence="9" id="KW-1185">Reference proteome</keyword>
<comment type="caution">
    <text evidence="8">The sequence shown here is derived from an EMBL/GenBank/DDBJ whole genome shotgun (WGS) entry which is preliminary data.</text>
</comment>
<feature type="transmembrane region" description="Helical" evidence="7">
    <location>
        <begin position="27"/>
        <end position="47"/>
    </location>
</feature>
<keyword evidence="4 7" id="KW-0812">Transmembrane</keyword>
<dbReference type="AlphaFoldDB" id="A0A370B2X1"/>
<evidence type="ECO:0000256" key="4">
    <source>
        <dbReference type="ARBA" id="ARBA00022692"/>
    </source>
</evidence>
<dbReference type="InterPro" id="IPR007341">
    <property type="entry name" value="Transgly_assoc"/>
</dbReference>
<organism evidence="8 9">
    <name type="scientific">Streptomyces corynorhini</name>
    <dbReference type="NCBI Taxonomy" id="2282652"/>
    <lineage>
        <taxon>Bacteria</taxon>
        <taxon>Bacillati</taxon>
        <taxon>Actinomycetota</taxon>
        <taxon>Actinomycetes</taxon>
        <taxon>Kitasatosporales</taxon>
        <taxon>Streptomycetaceae</taxon>
        <taxon>Streptomyces</taxon>
    </lineage>
</organism>
<dbReference type="Pfam" id="PF04226">
    <property type="entry name" value="Transgly_assoc"/>
    <property type="match status" value="1"/>
</dbReference>
<gene>
    <name evidence="8" type="ORF">DVH02_29115</name>
</gene>
<sequence length="88" mass="9067">MGIIAWIILGLLAGAIAKFLLPGKDPGGILLTMVLGVVGALLGGFLGKAIFNVDPMNGFFDVSTWIAAIAGSLIILIGYRLITGRRAA</sequence>
<evidence type="ECO:0000313" key="8">
    <source>
        <dbReference type="EMBL" id="RDG34719.1"/>
    </source>
</evidence>
<evidence type="ECO:0000256" key="5">
    <source>
        <dbReference type="ARBA" id="ARBA00022989"/>
    </source>
</evidence>
<feature type="transmembrane region" description="Helical" evidence="7">
    <location>
        <begin position="59"/>
        <end position="82"/>
    </location>
</feature>
<dbReference type="PANTHER" id="PTHR33884:SF3">
    <property type="entry name" value="UPF0410 PROTEIN YMGE"/>
    <property type="match status" value="1"/>
</dbReference>
<evidence type="ECO:0000313" key="9">
    <source>
        <dbReference type="Proteomes" id="UP000253741"/>
    </source>
</evidence>
<keyword evidence="3" id="KW-1003">Cell membrane</keyword>
<evidence type="ECO:0000256" key="6">
    <source>
        <dbReference type="ARBA" id="ARBA00023136"/>
    </source>
</evidence>
<evidence type="ECO:0000256" key="7">
    <source>
        <dbReference type="SAM" id="Phobius"/>
    </source>
</evidence>
<proteinExistence type="inferred from homology"/>
<evidence type="ECO:0000256" key="3">
    <source>
        <dbReference type="ARBA" id="ARBA00022475"/>
    </source>
</evidence>
<name>A0A370B2X1_9ACTN</name>
<reference evidence="8 9" key="1">
    <citation type="submission" date="2018-07" db="EMBL/GenBank/DDBJ databases">
        <title>Streptomyces species from bats.</title>
        <authorList>
            <person name="Dunlap C."/>
        </authorList>
    </citation>
    <scope>NUCLEOTIDE SEQUENCE [LARGE SCALE GENOMIC DNA]</scope>
    <source>
        <strain evidence="8 9">AC230</strain>
    </source>
</reference>
<protein>
    <submittedName>
        <fullName evidence="8">GlsB/YeaQ/YmgE family stress response membrane protein</fullName>
    </submittedName>
</protein>
<keyword evidence="6 7" id="KW-0472">Membrane</keyword>
<comment type="subcellular location">
    <subcellularLocation>
        <location evidence="1">Cell membrane</location>
        <topology evidence="1">Multi-pass membrane protein</topology>
    </subcellularLocation>
</comment>
<dbReference type="Proteomes" id="UP000253741">
    <property type="component" value="Unassembled WGS sequence"/>
</dbReference>
<evidence type="ECO:0000256" key="2">
    <source>
        <dbReference type="ARBA" id="ARBA00011006"/>
    </source>
</evidence>
<dbReference type="EMBL" id="QQNA01000284">
    <property type="protein sequence ID" value="RDG34719.1"/>
    <property type="molecule type" value="Genomic_DNA"/>
</dbReference>
<dbReference type="PANTHER" id="PTHR33884">
    <property type="entry name" value="UPF0410 PROTEIN YMGE"/>
    <property type="match status" value="1"/>
</dbReference>
<dbReference type="GO" id="GO:0005886">
    <property type="term" value="C:plasma membrane"/>
    <property type="evidence" value="ECO:0007669"/>
    <property type="project" value="UniProtKB-SubCell"/>
</dbReference>